<feature type="disulfide bond" evidence="1">
    <location>
        <begin position="169"/>
        <end position="181"/>
    </location>
</feature>
<feature type="disulfide bond" evidence="1">
    <location>
        <begin position="161"/>
        <end position="218"/>
    </location>
</feature>
<dbReference type="PIRSF" id="PIRSF002703">
    <property type="entry name" value="Thaumatin"/>
    <property type="match status" value="1"/>
</dbReference>
<keyword evidence="2" id="KW-0732">Signal</keyword>
<dbReference type="Proteomes" id="UP000836841">
    <property type="component" value="Unassembled WGS sequence"/>
</dbReference>
<gene>
    <name evidence="3" type="ORF">TAV2_LOCUS4713</name>
</gene>
<protein>
    <recommendedName>
        <fullName evidence="5">Thaumatin-like protein</fullName>
    </recommendedName>
</protein>
<feature type="disulfide bond" evidence="1">
    <location>
        <begin position="156"/>
        <end position="235"/>
    </location>
</feature>
<dbReference type="EMBL" id="CAJVSB020000171">
    <property type="protein sequence ID" value="CAH2042393.1"/>
    <property type="molecule type" value="Genomic_DNA"/>
</dbReference>
<dbReference type="Pfam" id="PF00314">
    <property type="entry name" value="Thaumatin"/>
    <property type="match status" value="1"/>
</dbReference>
<dbReference type="SUPFAM" id="SSF49870">
    <property type="entry name" value="Osmotin, thaumatin-like protein"/>
    <property type="match status" value="1"/>
</dbReference>
<dbReference type="InterPro" id="IPR037176">
    <property type="entry name" value="Osmotin/thaumatin-like_sf"/>
</dbReference>
<comment type="caution">
    <text evidence="3">The sequence shown here is derived from an EMBL/GenBank/DDBJ whole genome shotgun (WGS) entry which is preliminary data.</text>
</comment>
<dbReference type="CDD" id="cd09218">
    <property type="entry name" value="TLP-PA"/>
    <property type="match status" value="1"/>
</dbReference>
<keyword evidence="4" id="KW-1185">Reference proteome</keyword>
<evidence type="ECO:0000313" key="4">
    <source>
        <dbReference type="Proteomes" id="UP000836841"/>
    </source>
</evidence>
<feature type="disulfide bond" evidence="1">
    <location>
        <begin position="39"/>
        <end position="245"/>
    </location>
</feature>
<evidence type="ECO:0000256" key="1">
    <source>
        <dbReference type="PIRSR" id="PIRSR002703-1"/>
    </source>
</evidence>
<feature type="disulfide bond" evidence="1">
    <location>
        <begin position="87"/>
        <end position="97"/>
    </location>
</feature>
<dbReference type="FunFam" id="2.60.110.10:FF:000004">
    <property type="entry name" value="THAUMATIN-LIKE PROTEIN 1"/>
    <property type="match status" value="1"/>
</dbReference>
<dbReference type="AlphaFoldDB" id="A0AAU9RGY0"/>
<dbReference type="Gene3D" id="2.60.110.10">
    <property type="entry name" value="Thaumatin"/>
    <property type="match status" value="1"/>
</dbReference>
<dbReference type="PANTHER" id="PTHR31048">
    <property type="entry name" value="OS03G0233200 PROTEIN"/>
    <property type="match status" value="1"/>
</dbReference>
<evidence type="ECO:0008006" key="5">
    <source>
        <dbReference type="Google" id="ProtNLM"/>
    </source>
</evidence>
<feature type="signal peptide" evidence="2">
    <location>
        <begin position="1"/>
        <end position="30"/>
    </location>
</feature>
<dbReference type="SMART" id="SM00205">
    <property type="entry name" value="THN"/>
    <property type="match status" value="1"/>
</dbReference>
<proteinExistence type="predicted"/>
<dbReference type="PRINTS" id="PR00347">
    <property type="entry name" value="THAUMATIN"/>
</dbReference>
<evidence type="ECO:0000313" key="3">
    <source>
        <dbReference type="EMBL" id="CAH2042393.1"/>
    </source>
</evidence>
<feature type="disulfide bond" evidence="1">
    <location>
        <begin position="185"/>
        <end position="194"/>
    </location>
</feature>
<accession>A0AAU9RGY0</accession>
<feature type="chain" id="PRO_5043482502" description="Thaumatin-like protein" evidence="2">
    <location>
        <begin position="31"/>
        <end position="297"/>
    </location>
</feature>
<feature type="disulfide bond" evidence="1">
    <location>
        <begin position="195"/>
        <end position="205"/>
    </location>
</feature>
<name>A0AAU9RGY0_THLAR</name>
<keyword evidence="1" id="KW-1015">Disulfide bond</keyword>
<dbReference type="PROSITE" id="PS51367">
    <property type="entry name" value="THAUMATIN_2"/>
    <property type="match status" value="1"/>
</dbReference>
<dbReference type="InterPro" id="IPR001938">
    <property type="entry name" value="Thaumatin"/>
</dbReference>
<organism evidence="3 4">
    <name type="scientific">Thlaspi arvense</name>
    <name type="common">Field penny-cress</name>
    <dbReference type="NCBI Taxonomy" id="13288"/>
    <lineage>
        <taxon>Eukaryota</taxon>
        <taxon>Viridiplantae</taxon>
        <taxon>Streptophyta</taxon>
        <taxon>Embryophyta</taxon>
        <taxon>Tracheophyta</taxon>
        <taxon>Spermatophyta</taxon>
        <taxon>Magnoliopsida</taxon>
        <taxon>eudicotyledons</taxon>
        <taxon>Gunneridae</taxon>
        <taxon>Pentapetalae</taxon>
        <taxon>rosids</taxon>
        <taxon>malvids</taxon>
        <taxon>Brassicales</taxon>
        <taxon>Brassicaceae</taxon>
        <taxon>Thlaspideae</taxon>
        <taxon>Thlaspi</taxon>
    </lineage>
</organism>
<reference evidence="3 4" key="1">
    <citation type="submission" date="2022-03" db="EMBL/GenBank/DDBJ databases">
        <authorList>
            <person name="Nunn A."/>
            <person name="Chopra R."/>
            <person name="Nunn A."/>
            <person name="Contreras Garrido A."/>
        </authorList>
    </citation>
    <scope>NUCLEOTIDE SEQUENCE [LARGE SCALE GENOMIC DNA]</scope>
</reference>
<evidence type="ECO:0000256" key="2">
    <source>
        <dbReference type="SAM" id="SignalP"/>
    </source>
</evidence>
<sequence>MRRRLFSPIPSTLVLFGFLPSFMLSIGVQGTELTLVNNCTHKIWPAILANPGSTSLEQTGFELATHTSRTLQVPDRWVGRIWARNGCNFNKSGFGSCATGNCASGKIECEGAVDASPVTLVEFTIHDSYNVLYDVSLVYGFNLPVIVKPLSGAGTCGSAGCMTDLNAQCPAELRAANGLACRSACMAFGTPDYCCRGKFGLHDTCKPSTYTVLWKLACPRSLITGYDDSRSTFTCRGADYKVVFCPLHAAASKKSGKKFTSTAVITTEEPENTGSGIIYSGSKLEVTGSQSMPGPHG</sequence>
<feature type="disulfide bond" evidence="1">
    <location>
        <begin position="102"/>
        <end position="109"/>
    </location>
</feature>